<reference evidence="3" key="1">
    <citation type="submission" date="2020-02" db="EMBL/GenBank/DDBJ databases">
        <authorList>
            <person name="Meier V. D."/>
        </authorList>
    </citation>
    <scope>NUCLEOTIDE SEQUENCE</scope>
    <source>
        <strain evidence="3">AVDCRST_MAG85</strain>
    </source>
</reference>
<gene>
    <name evidence="3" type="ORF">AVDCRST_MAG85-349</name>
</gene>
<evidence type="ECO:0000256" key="2">
    <source>
        <dbReference type="SAM" id="SignalP"/>
    </source>
</evidence>
<keyword evidence="2" id="KW-0732">Signal</keyword>
<evidence type="ECO:0000256" key="1">
    <source>
        <dbReference type="SAM" id="MobiDB-lite"/>
    </source>
</evidence>
<dbReference type="AlphaFoldDB" id="A0A6J4RL46"/>
<dbReference type="SUPFAM" id="SSF81853">
    <property type="entry name" value="Family 10 polysaccharide lyase"/>
    <property type="match status" value="1"/>
</dbReference>
<name>A0A6J4RL46_9ACTN</name>
<dbReference type="PROSITE" id="PS51257">
    <property type="entry name" value="PROKAR_LIPOPROTEIN"/>
    <property type="match status" value="1"/>
</dbReference>
<feature type="region of interest" description="Disordered" evidence="1">
    <location>
        <begin position="100"/>
        <end position="133"/>
    </location>
</feature>
<sequence length="133" mass="14017">MPFARRAIVLVGVALACALAQTAQAAEPLSIQSAIARAVDQVENVQLPDGGFGERLAVRDSASIGEALRIVRPETDALPRIDAYLAQRTVDDVDSLARVALGAPSPGPQRRRDGDRAHPAGGEDQEPGVRAHH</sequence>
<organism evidence="3">
    <name type="scientific">uncultured Solirubrobacteraceae bacterium</name>
    <dbReference type="NCBI Taxonomy" id="1162706"/>
    <lineage>
        <taxon>Bacteria</taxon>
        <taxon>Bacillati</taxon>
        <taxon>Actinomycetota</taxon>
        <taxon>Thermoleophilia</taxon>
        <taxon>Solirubrobacterales</taxon>
        <taxon>Solirubrobacteraceae</taxon>
        <taxon>environmental samples</taxon>
    </lineage>
</organism>
<evidence type="ECO:0000313" key="3">
    <source>
        <dbReference type="EMBL" id="CAA9476374.1"/>
    </source>
</evidence>
<feature type="chain" id="PRO_5026729626" evidence="2">
    <location>
        <begin position="26"/>
        <end position="133"/>
    </location>
</feature>
<dbReference type="EMBL" id="CADCVT010000040">
    <property type="protein sequence ID" value="CAA9476374.1"/>
    <property type="molecule type" value="Genomic_DNA"/>
</dbReference>
<feature type="signal peptide" evidence="2">
    <location>
        <begin position="1"/>
        <end position="25"/>
    </location>
</feature>
<protein>
    <submittedName>
        <fullName evidence="3">Uncharacterized protein</fullName>
    </submittedName>
</protein>
<proteinExistence type="predicted"/>
<accession>A0A6J4RL46</accession>